<dbReference type="Gene3D" id="1.20.1070.10">
    <property type="entry name" value="Rhodopsin 7-helix transmembrane proteins"/>
    <property type="match status" value="1"/>
</dbReference>
<keyword evidence="4" id="KW-0297">G-protein coupled receptor</keyword>
<name>A0A8C9T2P5_SCLFO</name>
<protein>
    <submittedName>
        <fullName evidence="10">Opsin 9</fullName>
    </submittedName>
</protein>
<dbReference type="GO" id="GO:0004930">
    <property type="term" value="F:G protein-coupled receptor activity"/>
    <property type="evidence" value="ECO:0007669"/>
    <property type="project" value="UniProtKB-KW"/>
</dbReference>
<dbReference type="PRINTS" id="PR00237">
    <property type="entry name" value="GPCRRHODOPSN"/>
</dbReference>
<dbReference type="InterPro" id="IPR000276">
    <property type="entry name" value="GPCR_Rhodpsn"/>
</dbReference>
<keyword evidence="11" id="KW-1185">Reference proteome</keyword>
<dbReference type="PROSITE" id="PS50262">
    <property type="entry name" value="G_PROTEIN_RECEP_F1_2"/>
    <property type="match status" value="1"/>
</dbReference>
<evidence type="ECO:0000256" key="4">
    <source>
        <dbReference type="ARBA" id="ARBA00023040"/>
    </source>
</evidence>
<evidence type="ECO:0000256" key="1">
    <source>
        <dbReference type="ARBA" id="ARBA00004141"/>
    </source>
</evidence>
<reference evidence="10" key="2">
    <citation type="submission" date="2025-08" db="UniProtKB">
        <authorList>
            <consortium name="Ensembl"/>
        </authorList>
    </citation>
    <scope>IDENTIFICATION</scope>
</reference>
<dbReference type="GO" id="GO:0016020">
    <property type="term" value="C:membrane"/>
    <property type="evidence" value="ECO:0007669"/>
    <property type="project" value="UniProtKB-SubCell"/>
</dbReference>
<keyword evidence="5 8" id="KW-0472">Membrane</keyword>
<dbReference type="Ensembl" id="ENSSFOT00015060608.1">
    <property type="protein sequence ID" value="ENSSFOP00015045890.1"/>
    <property type="gene ID" value="ENSSFOG00015002653.2"/>
</dbReference>
<keyword evidence="7" id="KW-0807">Transducer</keyword>
<evidence type="ECO:0000313" key="10">
    <source>
        <dbReference type="Ensembl" id="ENSSFOP00015045890.1"/>
    </source>
</evidence>
<evidence type="ECO:0000256" key="2">
    <source>
        <dbReference type="ARBA" id="ARBA00022692"/>
    </source>
</evidence>
<dbReference type="OrthoDB" id="5564849at2759"/>
<feature type="transmembrane region" description="Helical" evidence="8">
    <location>
        <begin position="197"/>
        <end position="223"/>
    </location>
</feature>
<evidence type="ECO:0000313" key="11">
    <source>
        <dbReference type="Proteomes" id="UP000694397"/>
    </source>
</evidence>
<dbReference type="GeneTree" id="ENSGT01120000271854"/>
<evidence type="ECO:0000259" key="9">
    <source>
        <dbReference type="PROSITE" id="PS50262"/>
    </source>
</evidence>
<organism evidence="10 11">
    <name type="scientific">Scleropages formosus</name>
    <name type="common">Asian bonytongue</name>
    <name type="synonym">Osteoglossum formosum</name>
    <dbReference type="NCBI Taxonomy" id="113540"/>
    <lineage>
        <taxon>Eukaryota</taxon>
        <taxon>Metazoa</taxon>
        <taxon>Chordata</taxon>
        <taxon>Craniata</taxon>
        <taxon>Vertebrata</taxon>
        <taxon>Euteleostomi</taxon>
        <taxon>Actinopterygii</taxon>
        <taxon>Neopterygii</taxon>
        <taxon>Teleostei</taxon>
        <taxon>Osteoglossocephala</taxon>
        <taxon>Osteoglossomorpha</taxon>
        <taxon>Osteoglossiformes</taxon>
        <taxon>Osteoglossidae</taxon>
        <taxon>Scleropages</taxon>
    </lineage>
</organism>
<feature type="transmembrane region" description="Helical" evidence="8">
    <location>
        <begin position="33"/>
        <end position="57"/>
    </location>
</feature>
<comment type="subcellular location">
    <subcellularLocation>
        <location evidence="1">Membrane</location>
        <topology evidence="1">Multi-pass membrane protein</topology>
    </subcellularLocation>
</comment>
<feature type="transmembrane region" description="Helical" evidence="8">
    <location>
        <begin position="252"/>
        <end position="276"/>
    </location>
</feature>
<evidence type="ECO:0000256" key="6">
    <source>
        <dbReference type="ARBA" id="ARBA00023170"/>
    </source>
</evidence>
<keyword evidence="3 8" id="KW-1133">Transmembrane helix</keyword>
<keyword evidence="2 8" id="KW-0812">Transmembrane</keyword>
<dbReference type="AlphaFoldDB" id="A0A8C9T2P5"/>
<feature type="transmembrane region" description="Helical" evidence="8">
    <location>
        <begin position="69"/>
        <end position="94"/>
    </location>
</feature>
<evidence type="ECO:0000256" key="7">
    <source>
        <dbReference type="ARBA" id="ARBA00023224"/>
    </source>
</evidence>
<dbReference type="Proteomes" id="UP000694397">
    <property type="component" value="Chromosome 18"/>
</dbReference>
<reference evidence="10 11" key="1">
    <citation type="submission" date="2019-04" db="EMBL/GenBank/DDBJ databases">
        <authorList>
            <consortium name="Wellcome Sanger Institute Data Sharing"/>
        </authorList>
    </citation>
    <scope>NUCLEOTIDE SEQUENCE [LARGE SCALE GENOMIC DNA]</scope>
</reference>
<dbReference type="Pfam" id="PF00001">
    <property type="entry name" value="7tm_1"/>
    <property type="match status" value="1"/>
</dbReference>
<evidence type="ECO:0000256" key="5">
    <source>
        <dbReference type="ARBA" id="ARBA00023136"/>
    </source>
</evidence>
<keyword evidence="6" id="KW-0675">Receptor</keyword>
<accession>A0A8C9T2P5</accession>
<feature type="transmembrane region" description="Helical" evidence="8">
    <location>
        <begin position="106"/>
        <end position="128"/>
    </location>
</feature>
<dbReference type="PANTHER" id="PTHR24240">
    <property type="entry name" value="OPSIN"/>
    <property type="match status" value="1"/>
</dbReference>
<sequence length="495" mass="53102">MSAGANVSHGGSPAAPSAIPPAFLSHLPPAADVAVAVFLIISGSLSVAGNGIVLLVFSRKRSKMRPPELMTVNLAICDFGYSLLGAPFLIYSSVSHAWQFGESGCIWYGVQGFVFGIGSLITTSLISLDRCLKICSLRYGQWIERRHMAMAVGLVWLYTIVWATLPVLGFGSYGPEPFGTSCTINWWGLKSSVSDRLYISLILALCFALPTLIIIASYVAILLTVHRSGRSLAAIPSSAVTQSNKDLRLTKIAAVVCSTFLLAWTPYAIVSLYSALVLRDEHGVDEGIQEAKAQAGLGALAETSTGITDFLNLPAFFNWSSADSSKTAHSSGSGSHGHHYVSGLPPEVTVIPAIFAKSHCMINPVIYQVMNKEFREDVYYMFCGGGRNEGKRRGRGRDDSCLYGNRGSISLSYCHSWRGRSTKTVSSVVEQVSAMEKDAEEGKAPEGFWQDSVSAGWPSLNNTSINTQVNLHQEQDGDGVHGITIAESSSGSTLP</sequence>
<evidence type="ECO:0000256" key="3">
    <source>
        <dbReference type="ARBA" id="ARBA00022989"/>
    </source>
</evidence>
<feature type="transmembrane region" description="Helical" evidence="8">
    <location>
        <begin position="149"/>
        <end position="171"/>
    </location>
</feature>
<evidence type="ECO:0000256" key="8">
    <source>
        <dbReference type="SAM" id="Phobius"/>
    </source>
</evidence>
<dbReference type="SUPFAM" id="SSF81321">
    <property type="entry name" value="Family A G protein-coupled receptor-like"/>
    <property type="match status" value="1"/>
</dbReference>
<feature type="domain" description="G-protein coupled receptors family 1 profile" evidence="9">
    <location>
        <begin position="49"/>
        <end position="367"/>
    </location>
</feature>
<proteinExistence type="predicted"/>
<dbReference type="InterPro" id="IPR017452">
    <property type="entry name" value="GPCR_Rhodpsn_7TM"/>
</dbReference>
<gene>
    <name evidence="10" type="primary">opn9</name>
</gene>
<reference evidence="10" key="3">
    <citation type="submission" date="2025-09" db="UniProtKB">
        <authorList>
            <consortium name="Ensembl"/>
        </authorList>
    </citation>
    <scope>IDENTIFICATION</scope>
</reference>
<dbReference type="InterPro" id="IPR050125">
    <property type="entry name" value="GPCR_opsins"/>
</dbReference>